<proteinExistence type="predicted"/>
<accession>A0A419I390</accession>
<dbReference type="CDD" id="cd04186">
    <property type="entry name" value="GT_2_like_c"/>
    <property type="match status" value="1"/>
</dbReference>
<dbReference type="EMBL" id="QZFV01000086">
    <property type="protein sequence ID" value="RJQ84565.1"/>
    <property type="molecule type" value="Genomic_DNA"/>
</dbReference>
<keyword evidence="3" id="KW-1185">Reference proteome</keyword>
<dbReference type="Proteomes" id="UP000285112">
    <property type="component" value="Unassembled WGS sequence"/>
</dbReference>
<gene>
    <name evidence="2" type="ORF">D5S19_16585</name>
</gene>
<dbReference type="SUPFAM" id="SSF53448">
    <property type="entry name" value="Nucleotide-diphospho-sugar transferases"/>
    <property type="match status" value="1"/>
</dbReference>
<feature type="domain" description="Glycosyltransferase 2-like" evidence="1">
    <location>
        <begin position="7"/>
        <end position="122"/>
    </location>
</feature>
<dbReference type="PANTHER" id="PTHR43179:SF7">
    <property type="entry name" value="RHAMNOSYLTRANSFERASE WBBL"/>
    <property type="match status" value="1"/>
</dbReference>
<dbReference type="PANTHER" id="PTHR43179">
    <property type="entry name" value="RHAMNOSYLTRANSFERASE WBBL"/>
    <property type="match status" value="1"/>
</dbReference>
<dbReference type="Pfam" id="PF00535">
    <property type="entry name" value="Glycos_transf_2"/>
    <property type="match status" value="1"/>
</dbReference>
<evidence type="ECO:0000313" key="2">
    <source>
        <dbReference type="EMBL" id="RJQ84565.1"/>
    </source>
</evidence>
<keyword evidence="2" id="KW-0808">Transferase</keyword>
<reference evidence="2 3" key="1">
    <citation type="submission" date="2018-09" db="EMBL/GenBank/DDBJ databases">
        <title>YIM PH 21725 draft genome.</title>
        <authorList>
            <person name="Miao C."/>
        </authorList>
    </citation>
    <scope>NUCLEOTIDE SEQUENCE [LARGE SCALE GENOMIC DNA]</scope>
    <source>
        <strain evidence="3">YIM PH21725</strain>
    </source>
</reference>
<dbReference type="AlphaFoldDB" id="A0A419I390"/>
<dbReference type="GO" id="GO:0016740">
    <property type="term" value="F:transferase activity"/>
    <property type="evidence" value="ECO:0007669"/>
    <property type="project" value="UniProtKB-KW"/>
</dbReference>
<dbReference type="RefSeq" id="WP_120024253.1">
    <property type="nucleotide sequence ID" value="NZ_QZFV01000086.1"/>
</dbReference>
<dbReference type="InterPro" id="IPR029044">
    <property type="entry name" value="Nucleotide-diphossugar_trans"/>
</dbReference>
<organism evidence="2 3">
    <name type="scientific">Amycolatopsis panacis</name>
    <dbReference type="NCBI Taxonomy" id="2340917"/>
    <lineage>
        <taxon>Bacteria</taxon>
        <taxon>Bacillati</taxon>
        <taxon>Actinomycetota</taxon>
        <taxon>Actinomycetes</taxon>
        <taxon>Pseudonocardiales</taxon>
        <taxon>Pseudonocardiaceae</taxon>
        <taxon>Amycolatopsis</taxon>
    </lineage>
</organism>
<protein>
    <submittedName>
        <fullName evidence="2">Glycosyltransferase family 2 protein</fullName>
    </submittedName>
</protein>
<evidence type="ECO:0000313" key="3">
    <source>
        <dbReference type="Proteomes" id="UP000285112"/>
    </source>
</evidence>
<name>A0A419I390_9PSEU</name>
<comment type="caution">
    <text evidence="2">The sequence shown here is derived from an EMBL/GenBank/DDBJ whole genome shotgun (WGS) entry which is preliminary data.</text>
</comment>
<dbReference type="InterPro" id="IPR001173">
    <property type="entry name" value="Glyco_trans_2-like"/>
</dbReference>
<dbReference type="OrthoDB" id="9797819at2"/>
<evidence type="ECO:0000259" key="1">
    <source>
        <dbReference type="Pfam" id="PF00535"/>
    </source>
</evidence>
<dbReference type="Gene3D" id="3.90.550.10">
    <property type="entry name" value="Spore Coat Polysaccharide Biosynthesis Protein SpsA, Chain A"/>
    <property type="match status" value="1"/>
</dbReference>
<sequence length="313" mass="33367">MSAPELSVLMVTYNAAAHAERTLSALTGPAAPAVPFEILVSDNGSTDGAAEVVDRVAGPGTVARLGRNTGFAYAVNRAAERASGRYLLLLNPDAEPKPGAIDALLAHLRSNPAHGIVGGRTLDVAGKLEPRSCFGRITPWSLTCSALGLSALARGSRLFDPEALGGWARDSVRNVDVVSGGLLLLSRDLWDRLGGLYEGFRIYGEDQDLCLRARQLGCRPSITPAAEVVHDVGASSGGDVSGRDVLVLAGRAGVIQRHLGPWRGYGLFALRLGVGLRAVAERILRRRPRWTVVWRRREEWASGWPGTREPVSA</sequence>